<gene>
    <name evidence="1" type="ORF">MLD38_024184</name>
</gene>
<proteinExistence type="predicted"/>
<reference evidence="2" key="1">
    <citation type="journal article" date="2023" name="Front. Plant Sci.">
        <title>Chromosomal-level genome assembly of Melastoma candidum provides insights into trichome evolution.</title>
        <authorList>
            <person name="Zhong Y."/>
            <person name="Wu W."/>
            <person name="Sun C."/>
            <person name="Zou P."/>
            <person name="Liu Y."/>
            <person name="Dai S."/>
            <person name="Zhou R."/>
        </authorList>
    </citation>
    <scope>NUCLEOTIDE SEQUENCE [LARGE SCALE GENOMIC DNA]</scope>
</reference>
<sequence length="89" mass="9202">MIMAIFLHRTSVIAITISINNRTATPTMAPAPAPGAVAIIRSIGPFLILWGFIGSAPRATFIGSRAIPPSPRGRAPATLGGASRITRAP</sequence>
<comment type="caution">
    <text evidence="1">The sequence shown here is derived from an EMBL/GenBank/DDBJ whole genome shotgun (WGS) entry which is preliminary data.</text>
</comment>
<name>A0ACB9NRM6_9MYRT</name>
<keyword evidence="2" id="KW-1185">Reference proteome</keyword>
<evidence type="ECO:0000313" key="2">
    <source>
        <dbReference type="Proteomes" id="UP001057402"/>
    </source>
</evidence>
<accession>A0ACB9NRM6</accession>
<protein>
    <submittedName>
        <fullName evidence="1">Uncharacterized protein</fullName>
    </submittedName>
</protein>
<dbReference type="Proteomes" id="UP001057402">
    <property type="component" value="Chromosome 7"/>
</dbReference>
<organism evidence="1 2">
    <name type="scientific">Melastoma candidum</name>
    <dbReference type="NCBI Taxonomy" id="119954"/>
    <lineage>
        <taxon>Eukaryota</taxon>
        <taxon>Viridiplantae</taxon>
        <taxon>Streptophyta</taxon>
        <taxon>Embryophyta</taxon>
        <taxon>Tracheophyta</taxon>
        <taxon>Spermatophyta</taxon>
        <taxon>Magnoliopsida</taxon>
        <taxon>eudicotyledons</taxon>
        <taxon>Gunneridae</taxon>
        <taxon>Pentapetalae</taxon>
        <taxon>rosids</taxon>
        <taxon>malvids</taxon>
        <taxon>Myrtales</taxon>
        <taxon>Melastomataceae</taxon>
        <taxon>Melastomatoideae</taxon>
        <taxon>Melastomateae</taxon>
        <taxon>Melastoma</taxon>
    </lineage>
</organism>
<dbReference type="EMBL" id="CM042886">
    <property type="protein sequence ID" value="KAI4339222.1"/>
    <property type="molecule type" value="Genomic_DNA"/>
</dbReference>
<evidence type="ECO:0000313" key="1">
    <source>
        <dbReference type="EMBL" id="KAI4339222.1"/>
    </source>
</evidence>